<organism evidence="1 2">
    <name type="scientific">Fusarium solani subsp. cucurbitae</name>
    <name type="common">Neocosmosporum cucurbitae</name>
    <dbReference type="NCBI Taxonomy" id="2747967"/>
    <lineage>
        <taxon>Eukaryota</taxon>
        <taxon>Fungi</taxon>
        <taxon>Dikarya</taxon>
        <taxon>Ascomycota</taxon>
        <taxon>Pezizomycotina</taxon>
        <taxon>Sordariomycetes</taxon>
        <taxon>Hypocreomycetidae</taxon>
        <taxon>Hypocreales</taxon>
        <taxon>Nectriaceae</taxon>
        <taxon>Fusarium</taxon>
        <taxon>Fusarium solani species complex</taxon>
    </lineage>
</organism>
<dbReference type="Proteomes" id="UP000830768">
    <property type="component" value="Chromosome 4"/>
</dbReference>
<evidence type="ECO:0000313" key="2">
    <source>
        <dbReference type="Proteomes" id="UP000830768"/>
    </source>
</evidence>
<sequence length="580" mass="62476">MGLGILQPKDGHHVPGTVNLDEAAGTATVNNSHLKHGAGKNSHIVLVPQPSDDPNDPLNWSTMKKSVVITIILMGTAFVCIVPVRLLSGLSSFAISGRVAANNDISQTPMLNAGIVPVSADLGRSFTDIAKLSGYMALVLGGVSPIASAFSRKYGKRPVFVVSSVVGLIGCLVAEFSPNYGALTAGRVLQGAGASAYESLCISVIGDLYFVHERGFYVAVVIFFLSALSNGVSVLAGVITTKLGWPYNFHILLPFLVLQTILVILFAPETAFIRSNTLNIDRIGSNSDLSEKKEDNSGIDHVEEIKEPANDVEVARGSNAPQSKCYWQQLSLYNGTFTDKSLFSMFIASFAIMFNVVASYNVFLTGLIMAWFVAMSVLAGVMFAGPPWNFDAATIGYTSSGPLIGGSIASIILAYINDPVIRYMTRRNHGVYEPEFRLVLTVFGAIFTIGGLAGFGHAIGAGQSIYAIATLWGVTLFGMAIFASVTSGYALDAMPAHSVEIFIFNVTFKNFFFYGVTDFIVPWYMKSGAAKLFDIIAGISAGLFLLTVPMYIFGKRYRQHWSRHNILVWMGVDEDPHASK</sequence>
<reference evidence="1" key="1">
    <citation type="submission" date="2021-11" db="EMBL/GenBank/DDBJ databases">
        <title>Fusarium solani-melongenae Genome sequencing and assembly.</title>
        <authorList>
            <person name="Xie S."/>
            <person name="Huang L."/>
            <person name="Zhang X."/>
        </authorList>
    </citation>
    <scope>NUCLEOTIDE SEQUENCE</scope>
    <source>
        <strain evidence="1">CRI 24-3</strain>
    </source>
</reference>
<accession>A0ACD3YYD9</accession>
<protein>
    <submittedName>
        <fullName evidence="1">Uncharacterized protein</fullName>
    </submittedName>
</protein>
<keyword evidence="2" id="KW-1185">Reference proteome</keyword>
<name>A0ACD3YYD9_FUSSC</name>
<gene>
    <name evidence="1" type="ORF">LCI18_004876</name>
</gene>
<evidence type="ECO:0000313" key="1">
    <source>
        <dbReference type="EMBL" id="UPK93941.1"/>
    </source>
</evidence>
<dbReference type="EMBL" id="CP090033">
    <property type="protein sequence ID" value="UPK93941.1"/>
    <property type="molecule type" value="Genomic_DNA"/>
</dbReference>
<proteinExistence type="predicted"/>